<evidence type="ECO:0000256" key="6">
    <source>
        <dbReference type="ARBA" id="ARBA00023136"/>
    </source>
</evidence>
<evidence type="ECO:0000256" key="1">
    <source>
        <dbReference type="ARBA" id="ARBA00004651"/>
    </source>
</evidence>
<evidence type="ECO:0000256" key="4">
    <source>
        <dbReference type="ARBA" id="ARBA00022692"/>
    </source>
</evidence>
<evidence type="ECO:0000256" key="3">
    <source>
        <dbReference type="ARBA" id="ARBA00022475"/>
    </source>
</evidence>
<dbReference type="PANTHER" id="PTHR43386">
    <property type="entry name" value="OLIGOPEPTIDE TRANSPORT SYSTEM PERMEASE PROTEIN APPC"/>
    <property type="match status" value="1"/>
</dbReference>
<evidence type="ECO:0000256" key="5">
    <source>
        <dbReference type="ARBA" id="ARBA00022989"/>
    </source>
</evidence>
<feature type="domain" description="ABC transmembrane type-1" evidence="8">
    <location>
        <begin position="65"/>
        <end position="254"/>
    </location>
</feature>
<evidence type="ECO:0000313" key="9">
    <source>
        <dbReference type="EMBL" id="MFC4622299.1"/>
    </source>
</evidence>
<organism evidence="9 10">
    <name type="scientific">Comamonas nitrativorans</name>
    <dbReference type="NCBI Taxonomy" id="108437"/>
    <lineage>
        <taxon>Bacteria</taxon>
        <taxon>Pseudomonadati</taxon>
        <taxon>Pseudomonadota</taxon>
        <taxon>Betaproteobacteria</taxon>
        <taxon>Burkholderiales</taxon>
        <taxon>Comamonadaceae</taxon>
        <taxon>Comamonas</taxon>
    </lineage>
</organism>
<comment type="similarity">
    <text evidence="7">Belongs to the binding-protein-dependent transport system permease family.</text>
</comment>
<sequence>MNRRLLLGLMLTGTLVLAALLSWVWTPYAFDAMAIDSRLQAPGARHWLGTDAYGRDVVSQLLVGARSSLAVGVAAVGLGLLLGGSLGLLAAARRGWVDQLTMRLADFTLAFPALLTAILLTAVRGPGMGNAVLAIAVLNVPVFARLARASAAGIWAQNYVLAARACGKNRWRITWEHILPNIAGVLIAQASSQFALALLAEAALSYLGLGVQAPQPSWGRMLSEAQSLLYQAPLLAVFPGVAIALAVLGLNLLGEGLRDRFAPPAQARSAW</sequence>
<accession>A0ABV9GXL4</accession>
<dbReference type="InterPro" id="IPR035906">
    <property type="entry name" value="MetI-like_sf"/>
</dbReference>
<dbReference type="InterPro" id="IPR000515">
    <property type="entry name" value="MetI-like"/>
</dbReference>
<dbReference type="SUPFAM" id="SSF161098">
    <property type="entry name" value="MetI-like"/>
    <property type="match status" value="1"/>
</dbReference>
<dbReference type="EMBL" id="JBHSEW010000006">
    <property type="protein sequence ID" value="MFC4622299.1"/>
    <property type="molecule type" value="Genomic_DNA"/>
</dbReference>
<name>A0ABV9GXL4_9BURK</name>
<protein>
    <submittedName>
        <fullName evidence="9">ABC transporter permease</fullName>
    </submittedName>
</protein>
<comment type="caution">
    <text evidence="9">The sequence shown here is derived from an EMBL/GenBank/DDBJ whole genome shotgun (WGS) entry which is preliminary data.</text>
</comment>
<feature type="transmembrane region" description="Helical" evidence="7">
    <location>
        <begin position="69"/>
        <end position="92"/>
    </location>
</feature>
<keyword evidence="4 7" id="KW-0812">Transmembrane</keyword>
<feature type="transmembrane region" description="Helical" evidence="7">
    <location>
        <begin position="129"/>
        <end position="147"/>
    </location>
</feature>
<dbReference type="CDD" id="cd06261">
    <property type="entry name" value="TM_PBP2"/>
    <property type="match status" value="1"/>
</dbReference>
<gene>
    <name evidence="9" type="ORF">ACFO3A_08725</name>
</gene>
<dbReference type="RefSeq" id="WP_377725689.1">
    <property type="nucleotide sequence ID" value="NZ_JBHSEW010000006.1"/>
</dbReference>
<keyword evidence="5 7" id="KW-1133">Transmembrane helix</keyword>
<proteinExistence type="inferred from homology"/>
<evidence type="ECO:0000259" key="8">
    <source>
        <dbReference type="PROSITE" id="PS50928"/>
    </source>
</evidence>
<dbReference type="InterPro" id="IPR050366">
    <property type="entry name" value="BP-dependent_transpt_permease"/>
</dbReference>
<dbReference type="Gene3D" id="1.10.3720.10">
    <property type="entry name" value="MetI-like"/>
    <property type="match status" value="1"/>
</dbReference>
<feature type="transmembrane region" description="Helical" evidence="7">
    <location>
        <begin position="228"/>
        <end position="253"/>
    </location>
</feature>
<evidence type="ECO:0000313" key="10">
    <source>
        <dbReference type="Proteomes" id="UP001595967"/>
    </source>
</evidence>
<feature type="transmembrane region" description="Helical" evidence="7">
    <location>
        <begin position="104"/>
        <end position="123"/>
    </location>
</feature>
<comment type="subcellular location">
    <subcellularLocation>
        <location evidence="1 7">Cell membrane</location>
        <topology evidence="1 7">Multi-pass membrane protein</topology>
    </subcellularLocation>
</comment>
<reference evidence="10" key="1">
    <citation type="journal article" date="2019" name="Int. J. Syst. Evol. Microbiol.">
        <title>The Global Catalogue of Microorganisms (GCM) 10K type strain sequencing project: providing services to taxonomists for standard genome sequencing and annotation.</title>
        <authorList>
            <consortium name="The Broad Institute Genomics Platform"/>
            <consortium name="The Broad Institute Genome Sequencing Center for Infectious Disease"/>
            <person name="Wu L."/>
            <person name="Ma J."/>
        </authorList>
    </citation>
    <scope>NUCLEOTIDE SEQUENCE [LARGE SCALE GENOMIC DNA]</scope>
    <source>
        <strain evidence="10">JCM 11650</strain>
    </source>
</reference>
<dbReference type="PROSITE" id="PS50928">
    <property type="entry name" value="ABC_TM1"/>
    <property type="match status" value="1"/>
</dbReference>
<evidence type="ECO:0000256" key="2">
    <source>
        <dbReference type="ARBA" id="ARBA00022448"/>
    </source>
</evidence>
<keyword evidence="6 7" id="KW-0472">Membrane</keyword>
<feature type="transmembrane region" description="Helical" evidence="7">
    <location>
        <begin position="178"/>
        <end position="208"/>
    </location>
</feature>
<dbReference type="PANTHER" id="PTHR43386:SF25">
    <property type="entry name" value="PEPTIDE ABC TRANSPORTER PERMEASE PROTEIN"/>
    <property type="match status" value="1"/>
</dbReference>
<keyword evidence="2 7" id="KW-0813">Transport</keyword>
<evidence type="ECO:0000256" key="7">
    <source>
        <dbReference type="RuleBase" id="RU363032"/>
    </source>
</evidence>
<keyword evidence="3" id="KW-1003">Cell membrane</keyword>
<keyword evidence="10" id="KW-1185">Reference proteome</keyword>
<dbReference type="Pfam" id="PF00528">
    <property type="entry name" value="BPD_transp_1"/>
    <property type="match status" value="1"/>
</dbReference>
<dbReference type="Proteomes" id="UP001595967">
    <property type="component" value="Unassembled WGS sequence"/>
</dbReference>